<dbReference type="EMBL" id="LWDX02039030">
    <property type="protein sequence ID" value="OEL24724.1"/>
    <property type="molecule type" value="Genomic_DNA"/>
</dbReference>
<gene>
    <name evidence="2" type="ORF">BAE44_0014257</name>
</gene>
<keyword evidence="3" id="KW-1185">Reference proteome</keyword>
<sequence length="117" mass="12326">MTSSSPAAARAPWAARVDAVSLALASHPGPVARFRLARTTLRECRFSDAGATVASASHSRSSPSPALSTPISRSGAEQKEAVGPLVHARMLNVKTNDYGSYDPSPSMDKPHFKLIPN</sequence>
<evidence type="ECO:0000313" key="2">
    <source>
        <dbReference type="EMBL" id="OEL24724.1"/>
    </source>
</evidence>
<feature type="compositionally biased region" description="Low complexity" evidence="1">
    <location>
        <begin position="54"/>
        <end position="70"/>
    </location>
</feature>
<accession>A0A1E5VI36</accession>
<dbReference type="InterPro" id="IPR038974">
    <property type="entry name" value="CIF1/2"/>
</dbReference>
<dbReference type="PANTHER" id="PTHR35290">
    <property type="entry name" value="PROTEIN CASPARIAN STRIP INTEGRITY FACTOR 1-RELATED"/>
    <property type="match status" value="1"/>
</dbReference>
<dbReference type="OrthoDB" id="1936508at2759"/>
<organism evidence="2 3">
    <name type="scientific">Dichanthelium oligosanthes</name>
    <dbReference type="NCBI Taxonomy" id="888268"/>
    <lineage>
        <taxon>Eukaryota</taxon>
        <taxon>Viridiplantae</taxon>
        <taxon>Streptophyta</taxon>
        <taxon>Embryophyta</taxon>
        <taxon>Tracheophyta</taxon>
        <taxon>Spermatophyta</taxon>
        <taxon>Magnoliopsida</taxon>
        <taxon>Liliopsida</taxon>
        <taxon>Poales</taxon>
        <taxon>Poaceae</taxon>
        <taxon>PACMAD clade</taxon>
        <taxon>Panicoideae</taxon>
        <taxon>Panicodae</taxon>
        <taxon>Paniceae</taxon>
        <taxon>Dichantheliinae</taxon>
        <taxon>Dichanthelium</taxon>
    </lineage>
</organism>
<proteinExistence type="predicted"/>
<comment type="caution">
    <text evidence="2">The sequence shown here is derived from an EMBL/GenBank/DDBJ whole genome shotgun (WGS) entry which is preliminary data.</text>
</comment>
<dbReference type="PANTHER" id="PTHR35290:SF2">
    <property type="entry name" value="PROTEIN CASPARIAN STRIP INTEGRITY FACTOR 1"/>
    <property type="match status" value="1"/>
</dbReference>
<name>A0A1E5VI36_9POAL</name>
<dbReference type="Proteomes" id="UP000095767">
    <property type="component" value="Unassembled WGS sequence"/>
</dbReference>
<evidence type="ECO:0000313" key="3">
    <source>
        <dbReference type="Proteomes" id="UP000095767"/>
    </source>
</evidence>
<dbReference type="AlphaFoldDB" id="A0A1E5VI36"/>
<feature type="region of interest" description="Disordered" evidence="1">
    <location>
        <begin position="96"/>
        <end position="117"/>
    </location>
</feature>
<reference evidence="2 3" key="1">
    <citation type="submission" date="2016-09" db="EMBL/GenBank/DDBJ databases">
        <title>The draft genome of Dichanthelium oligosanthes: A C3 panicoid grass species.</title>
        <authorList>
            <person name="Studer A.J."/>
            <person name="Schnable J.C."/>
            <person name="Brutnell T.P."/>
        </authorList>
    </citation>
    <scope>NUCLEOTIDE SEQUENCE [LARGE SCALE GENOMIC DNA]</scope>
    <source>
        <strain evidence="3">cv. Kellogg 1175</strain>
        <tissue evidence="2">Leaf</tissue>
    </source>
</reference>
<evidence type="ECO:0000256" key="1">
    <source>
        <dbReference type="SAM" id="MobiDB-lite"/>
    </source>
</evidence>
<feature type="region of interest" description="Disordered" evidence="1">
    <location>
        <begin position="49"/>
        <end position="83"/>
    </location>
</feature>
<protein>
    <submittedName>
        <fullName evidence="2">Uncharacterized protein</fullName>
    </submittedName>
</protein>